<organism evidence="2 3">
    <name type="scientific">Aliikangiella coralliicola</name>
    <dbReference type="NCBI Taxonomy" id="2592383"/>
    <lineage>
        <taxon>Bacteria</taxon>
        <taxon>Pseudomonadati</taxon>
        <taxon>Pseudomonadota</taxon>
        <taxon>Gammaproteobacteria</taxon>
        <taxon>Oceanospirillales</taxon>
        <taxon>Pleioneaceae</taxon>
        <taxon>Aliikangiella</taxon>
    </lineage>
</organism>
<dbReference type="AlphaFoldDB" id="A0A545UDL2"/>
<evidence type="ECO:0000313" key="3">
    <source>
        <dbReference type="Proteomes" id="UP000315439"/>
    </source>
</evidence>
<proteinExistence type="predicted"/>
<feature type="signal peptide" evidence="1">
    <location>
        <begin position="1"/>
        <end position="17"/>
    </location>
</feature>
<evidence type="ECO:0000313" key="2">
    <source>
        <dbReference type="EMBL" id="TQV87557.1"/>
    </source>
</evidence>
<dbReference type="OrthoDB" id="6321207at2"/>
<reference evidence="2 3" key="1">
    <citation type="submission" date="2019-07" db="EMBL/GenBank/DDBJ databases">
        <title>Draft genome for Aliikangiella sp. M105.</title>
        <authorList>
            <person name="Wang G."/>
        </authorList>
    </citation>
    <scope>NUCLEOTIDE SEQUENCE [LARGE SCALE GENOMIC DNA]</scope>
    <source>
        <strain evidence="2 3">M105</strain>
    </source>
</reference>
<dbReference type="Proteomes" id="UP000315439">
    <property type="component" value="Unassembled WGS sequence"/>
</dbReference>
<feature type="chain" id="PRO_5022121555" description="DUF3313 domain-containing protein" evidence="1">
    <location>
        <begin position="18"/>
        <end position="246"/>
    </location>
</feature>
<dbReference type="RefSeq" id="WP_142893735.1">
    <property type="nucleotide sequence ID" value="NZ_ML660164.1"/>
</dbReference>
<dbReference type="EMBL" id="VIKS01000007">
    <property type="protein sequence ID" value="TQV87557.1"/>
    <property type="molecule type" value="Genomic_DNA"/>
</dbReference>
<comment type="caution">
    <text evidence="2">The sequence shown here is derived from an EMBL/GenBank/DDBJ whole genome shotgun (WGS) entry which is preliminary data.</text>
</comment>
<keyword evidence="3" id="KW-1185">Reference proteome</keyword>
<evidence type="ECO:0000256" key="1">
    <source>
        <dbReference type="SAM" id="SignalP"/>
    </source>
</evidence>
<sequence>MRSLTLLFSILLLSACANQRSNQSRHGSPAESSSSAINLSDLASSDYENNLVYPQSVYSLQFVTQKTFDDPIWGTQLRYAHIFSENDIVDVFVYPIAATNWDNEVATLMHENQKVLDEINEAVKRKHYKAVKVEKTGEIKFGEWQGVKSSLDLTMNDGKLYRSFVFLFIQQDKFIKVRFSLLKGKDLGLPDENVIARELITAITVPAESAYMLAMREQHREQRAQELLRMLIEAAGQQKKTEPSTQ</sequence>
<keyword evidence="1" id="KW-0732">Signal</keyword>
<name>A0A545UDL2_9GAMM</name>
<protein>
    <recommendedName>
        <fullName evidence="4">DUF3313 domain-containing protein</fullName>
    </recommendedName>
</protein>
<gene>
    <name evidence="2" type="ORF">FLL46_11845</name>
</gene>
<evidence type="ECO:0008006" key="4">
    <source>
        <dbReference type="Google" id="ProtNLM"/>
    </source>
</evidence>
<accession>A0A545UDL2</accession>
<dbReference type="PROSITE" id="PS51257">
    <property type="entry name" value="PROKAR_LIPOPROTEIN"/>
    <property type="match status" value="1"/>
</dbReference>